<dbReference type="GO" id="GO:0016998">
    <property type="term" value="P:cell wall macromolecule catabolic process"/>
    <property type="evidence" value="ECO:0007669"/>
    <property type="project" value="InterPro"/>
</dbReference>
<dbReference type="GO" id="GO:0004180">
    <property type="term" value="F:carboxypeptidase activity"/>
    <property type="evidence" value="ECO:0007669"/>
    <property type="project" value="UniProtKB-KW"/>
</dbReference>
<keyword evidence="2" id="KW-0645">Protease</keyword>
<evidence type="ECO:0000313" key="3">
    <source>
        <dbReference type="Proteomes" id="UP000278756"/>
    </source>
</evidence>
<accession>A0A3G9G3N7</accession>
<protein>
    <submittedName>
        <fullName evidence="2">Carboxypeptidase</fullName>
    </submittedName>
</protein>
<dbReference type="Pfam" id="PF00182">
    <property type="entry name" value="Glyco_hydro_19"/>
    <property type="match status" value="1"/>
</dbReference>
<dbReference type="GO" id="GO:0004568">
    <property type="term" value="F:chitinase activity"/>
    <property type="evidence" value="ECO:0007669"/>
    <property type="project" value="InterPro"/>
</dbReference>
<proteinExistence type="predicted"/>
<reference evidence="3" key="1">
    <citation type="journal article" date="2017" name="Biotechnol. Biofuels">
        <title>Evaluation of environmental bacterial communities as a factor affecting the growth of duckweed Lemna minor.</title>
        <authorList>
            <person name="Ishizawa H."/>
            <person name="Kuroda M."/>
            <person name="Morikawa M."/>
            <person name="Ike M."/>
        </authorList>
    </citation>
    <scope>NUCLEOTIDE SEQUENCE [LARGE SCALE GENOMIC DNA]</scope>
    <source>
        <strain evidence="3">M6</strain>
    </source>
</reference>
<reference evidence="3" key="2">
    <citation type="journal article" date="2017" name="Plant Physiol. Biochem.">
        <title>Differential oxidative and antioxidative response of duckweed Lemna minor toward plant growth promoting/inhibiting bacteria.</title>
        <authorList>
            <person name="Ishizawa H."/>
            <person name="Kuroda M."/>
            <person name="Morikawa M."/>
            <person name="Ike M."/>
        </authorList>
    </citation>
    <scope>NUCLEOTIDE SEQUENCE [LARGE SCALE GENOMIC DNA]</scope>
    <source>
        <strain evidence="3">M6</strain>
    </source>
</reference>
<dbReference type="SUPFAM" id="SSF53955">
    <property type="entry name" value="Lysozyme-like"/>
    <property type="match status" value="1"/>
</dbReference>
<name>A0A3G9G3N7_9CAUL</name>
<dbReference type="Gene3D" id="1.10.530.10">
    <property type="match status" value="1"/>
</dbReference>
<sequence length="206" mass="22976">MAGINRKHFFDTVRTELFGGKITPSQMQGLTAILDKWETDASHLDDRWLAYMLATAFHETARTMQPVRETRASTDEAAIIILEKAFIAGNLPWVKKPYWRKDAEGKSWLGRGLVQITHKANYIKLGTAIGVNLVANPSLALDMDVALKIMFTGMIDGLFTGKRLADFFHGNVTDWKNARKIINGLESADLVAGHAAKFYMALSYTV</sequence>
<gene>
    <name evidence="2" type="ORF">EM6_0242</name>
</gene>
<dbReference type="InterPro" id="IPR023346">
    <property type="entry name" value="Lysozyme-like_dom_sf"/>
</dbReference>
<organism evidence="2 3">
    <name type="scientific">Asticcacaulis excentricus</name>
    <dbReference type="NCBI Taxonomy" id="78587"/>
    <lineage>
        <taxon>Bacteria</taxon>
        <taxon>Pseudomonadati</taxon>
        <taxon>Pseudomonadota</taxon>
        <taxon>Alphaproteobacteria</taxon>
        <taxon>Caulobacterales</taxon>
        <taxon>Caulobacteraceae</taxon>
        <taxon>Asticcacaulis</taxon>
    </lineage>
</organism>
<evidence type="ECO:0000259" key="1">
    <source>
        <dbReference type="Pfam" id="PF00182"/>
    </source>
</evidence>
<feature type="domain" description="Glycoside hydrolase family 19 catalytic" evidence="1">
    <location>
        <begin position="102"/>
        <end position="147"/>
    </location>
</feature>
<dbReference type="AlphaFoldDB" id="A0A3G9G3N7"/>
<dbReference type="OrthoDB" id="3078754at2"/>
<keyword evidence="2" id="KW-0378">Hydrolase</keyword>
<dbReference type="Proteomes" id="UP000278756">
    <property type="component" value="Chromosome 1"/>
</dbReference>
<dbReference type="RefSeq" id="WP_126419661.1">
    <property type="nucleotide sequence ID" value="NZ_AP018827.1"/>
</dbReference>
<dbReference type="EMBL" id="AP018827">
    <property type="protein sequence ID" value="BBF79673.1"/>
    <property type="molecule type" value="Genomic_DNA"/>
</dbReference>
<dbReference type="GO" id="GO:0006032">
    <property type="term" value="P:chitin catabolic process"/>
    <property type="evidence" value="ECO:0007669"/>
    <property type="project" value="InterPro"/>
</dbReference>
<keyword evidence="2" id="KW-0121">Carboxypeptidase</keyword>
<dbReference type="InterPro" id="IPR000726">
    <property type="entry name" value="Glyco_hydro_19_cat"/>
</dbReference>
<evidence type="ECO:0000313" key="2">
    <source>
        <dbReference type="EMBL" id="BBF79673.1"/>
    </source>
</evidence>